<dbReference type="PANTHER" id="PTHR10492">
    <property type="match status" value="1"/>
</dbReference>
<dbReference type="AlphaFoldDB" id="A0AAE1UME1"/>
<evidence type="ECO:0000313" key="2">
    <source>
        <dbReference type="EMBL" id="KAK4324110.1"/>
    </source>
</evidence>
<dbReference type="InterPro" id="IPR027417">
    <property type="entry name" value="P-loop_NTPase"/>
</dbReference>
<gene>
    <name evidence="2" type="ORF">Pmani_005235</name>
</gene>
<dbReference type="EMBL" id="JAWZYT010000378">
    <property type="protein sequence ID" value="KAK4324110.1"/>
    <property type="molecule type" value="Genomic_DNA"/>
</dbReference>
<sequence>MASSLVDLIERVYDDFADNQLNASYFRKRAIISPTNVDTDEVNECVAAMSKEKQEEYLSEDTAIEGEEMDIQTSVFNGMRSPGLPPHKLKLKVGAVVMVVWNISPPKICNGTRVMVTNLRKHLIVGKILGGVCDGEQISQYRRTFY</sequence>
<feature type="domain" description="DNA helicase Pif1-like 2B" evidence="1">
    <location>
        <begin position="77"/>
        <end position="119"/>
    </location>
</feature>
<accession>A0AAE1UME1</accession>
<organism evidence="2 3">
    <name type="scientific">Petrolisthes manimaculis</name>
    <dbReference type="NCBI Taxonomy" id="1843537"/>
    <lineage>
        <taxon>Eukaryota</taxon>
        <taxon>Metazoa</taxon>
        <taxon>Ecdysozoa</taxon>
        <taxon>Arthropoda</taxon>
        <taxon>Crustacea</taxon>
        <taxon>Multicrustacea</taxon>
        <taxon>Malacostraca</taxon>
        <taxon>Eumalacostraca</taxon>
        <taxon>Eucarida</taxon>
        <taxon>Decapoda</taxon>
        <taxon>Pleocyemata</taxon>
        <taxon>Anomura</taxon>
        <taxon>Galatheoidea</taxon>
        <taxon>Porcellanidae</taxon>
        <taxon>Petrolisthes</taxon>
    </lineage>
</organism>
<dbReference type="InterPro" id="IPR049163">
    <property type="entry name" value="Pif1-like_2B_dom"/>
</dbReference>
<comment type="caution">
    <text evidence="2">The sequence shown here is derived from an EMBL/GenBank/DDBJ whole genome shotgun (WGS) entry which is preliminary data.</text>
</comment>
<dbReference type="Proteomes" id="UP001292094">
    <property type="component" value="Unassembled WGS sequence"/>
</dbReference>
<dbReference type="Pfam" id="PF21530">
    <property type="entry name" value="Pif1_2B_dom"/>
    <property type="match status" value="1"/>
</dbReference>
<keyword evidence="3" id="KW-1185">Reference proteome</keyword>
<reference evidence="2" key="1">
    <citation type="submission" date="2023-11" db="EMBL/GenBank/DDBJ databases">
        <title>Genome assemblies of two species of porcelain crab, Petrolisthes cinctipes and Petrolisthes manimaculis (Anomura: Porcellanidae).</title>
        <authorList>
            <person name="Angst P."/>
        </authorList>
    </citation>
    <scope>NUCLEOTIDE SEQUENCE</scope>
    <source>
        <strain evidence="2">PB745_02</strain>
        <tissue evidence="2">Gill</tissue>
    </source>
</reference>
<evidence type="ECO:0000313" key="3">
    <source>
        <dbReference type="Proteomes" id="UP001292094"/>
    </source>
</evidence>
<name>A0AAE1UME1_9EUCA</name>
<protein>
    <recommendedName>
        <fullName evidence="1">DNA helicase Pif1-like 2B domain-containing protein</fullName>
    </recommendedName>
</protein>
<dbReference type="SUPFAM" id="SSF52540">
    <property type="entry name" value="P-loop containing nucleoside triphosphate hydrolases"/>
    <property type="match status" value="1"/>
</dbReference>
<proteinExistence type="predicted"/>
<evidence type="ECO:0000259" key="1">
    <source>
        <dbReference type="Pfam" id="PF21530"/>
    </source>
</evidence>